<evidence type="ECO:0000256" key="2">
    <source>
        <dbReference type="ARBA" id="ARBA00013017"/>
    </source>
</evidence>
<dbReference type="EMBL" id="FN648981">
    <property type="protein sequence ID" value="CBJ27588.1"/>
    <property type="molecule type" value="Genomic_DNA"/>
</dbReference>
<dbReference type="GO" id="GO:0005829">
    <property type="term" value="C:cytosol"/>
    <property type="evidence" value="ECO:0007669"/>
    <property type="project" value="TreeGrafter"/>
</dbReference>
<dbReference type="Gene3D" id="3.40.30.10">
    <property type="entry name" value="Glutaredoxin"/>
    <property type="match status" value="2"/>
</dbReference>
<dbReference type="SUPFAM" id="SSF52833">
    <property type="entry name" value="Thioredoxin-like"/>
    <property type="match status" value="2"/>
</dbReference>
<feature type="domain" description="Thioredoxin" evidence="9">
    <location>
        <begin position="240"/>
        <end position="384"/>
    </location>
</feature>
<keyword evidence="3" id="KW-0575">Peroxidase</keyword>
<dbReference type="STRING" id="2880.D7G6K3"/>
<evidence type="ECO:0000256" key="7">
    <source>
        <dbReference type="ARBA" id="ARBA00023284"/>
    </source>
</evidence>
<dbReference type="EMBL" id="FN649728">
    <property type="protein sequence ID" value="CBJ27588.1"/>
    <property type="molecule type" value="Genomic_DNA"/>
</dbReference>
<dbReference type="CDD" id="cd02947">
    <property type="entry name" value="TRX_family"/>
    <property type="match status" value="1"/>
</dbReference>
<sequence>MISTLRRAGTRAGRAVGASLAGRPAAAAAPSVTATWRDASPRSTASPVIGGPIAPARAMHTEQEASIFYPAPSANIMEPAPGFKAKAVVDGDIVDVSTDDYKGKWVVLLFYPKDWTFVCPTEIIAFSDRHSEFEALGAQVLGISTDTEDSHLAWTRHPRKRGGLGHMRIPLVADPTKEISADYGVLIPSLGIALRGLFIINPEGILEQVTINNLGIGRDVDETLRLIQAHQFLAKHGEVCPAGWKPGDKTMKPGLDASMEYFSSGATESEEDPLEAGDKMVVINSPNDFKDVTSEALAVVDFVAPHCGKCRQMMPFVKELSEEFPEVTFAKFDTTEEAISELSTDLGVEALPAFRFYRKGEEVVEPVMGYKKKKLRAAVEELQKKA</sequence>
<keyword evidence="11" id="KW-1185">Reference proteome</keyword>
<dbReference type="InterPro" id="IPR013766">
    <property type="entry name" value="Thioredoxin_domain"/>
</dbReference>
<dbReference type="GO" id="GO:0033554">
    <property type="term" value="P:cellular response to stress"/>
    <property type="evidence" value="ECO:0007669"/>
    <property type="project" value="TreeGrafter"/>
</dbReference>
<dbReference type="Proteomes" id="UP000002630">
    <property type="component" value="Linkage Group LG03"/>
</dbReference>
<comment type="catalytic activity">
    <reaction evidence="8">
        <text>a hydroperoxide + [thioredoxin]-dithiol = an alcohol + [thioredoxin]-disulfide + H2O</text>
        <dbReference type="Rhea" id="RHEA:62620"/>
        <dbReference type="Rhea" id="RHEA-COMP:10698"/>
        <dbReference type="Rhea" id="RHEA-COMP:10700"/>
        <dbReference type="ChEBI" id="CHEBI:15377"/>
        <dbReference type="ChEBI" id="CHEBI:29950"/>
        <dbReference type="ChEBI" id="CHEBI:30879"/>
        <dbReference type="ChEBI" id="CHEBI:35924"/>
        <dbReference type="ChEBI" id="CHEBI:50058"/>
        <dbReference type="EC" id="1.11.1.24"/>
    </reaction>
</comment>
<evidence type="ECO:0000259" key="9">
    <source>
        <dbReference type="PROSITE" id="PS51352"/>
    </source>
</evidence>
<dbReference type="GO" id="GO:0008379">
    <property type="term" value="F:thioredoxin peroxidase activity"/>
    <property type="evidence" value="ECO:0007669"/>
    <property type="project" value="TreeGrafter"/>
</dbReference>
<evidence type="ECO:0000256" key="3">
    <source>
        <dbReference type="ARBA" id="ARBA00022559"/>
    </source>
</evidence>
<dbReference type="eggNOG" id="KOG0907">
    <property type="taxonomic scope" value="Eukaryota"/>
</dbReference>
<organism evidence="10 11">
    <name type="scientific">Ectocarpus siliculosus</name>
    <name type="common">Brown alga</name>
    <name type="synonym">Conferva siliculosa</name>
    <dbReference type="NCBI Taxonomy" id="2880"/>
    <lineage>
        <taxon>Eukaryota</taxon>
        <taxon>Sar</taxon>
        <taxon>Stramenopiles</taxon>
        <taxon>Ochrophyta</taxon>
        <taxon>PX clade</taxon>
        <taxon>Phaeophyceae</taxon>
        <taxon>Ectocarpales</taxon>
        <taxon>Ectocarpaceae</taxon>
        <taxon>Ectocarpus</taxon>
    </lineage>
</organism>
<evidence type="ECO:0000256" key="6">
    <source>
        <dbReference type="ARBA" id="ARBA00023157"/>
    </source>
</evidence>
<dbReference type="InParanoid" id="D7G6K3"/>
<accession>D7G6K3</accession>
<evidence type="ECO:0000256" key="1">
    <source>
        <dbReference type="ARBA" id="ARBA00009796"/>
    </source>
</evidence>
<dbReference type="CDD" id="cd03015">
    <property type="entry name" value="PRX_Typ2cys"/>
    <property type="match status" value="1"/>
</dbReference>
<keyword evidence="5" id="KW-0560">Oxidoreductase</keyword>
<dbReference type="PROSITE" id="PS51352">
    <property type="entry name" value="THIOREDOXIN_2"/>
    <property type="match status" value="2"/>
</dbReference>
<dbReference type="FunFam" id="3.40.30.10:FF:000003">
    <property type="entry name" value="Peroxiredoxin 1"/>
    <property type="match status" value="1"/>
</dbReference>
<dbReference type="PANTHER" id="PTHR10681">
    <property type="entry name" value="THIOREDOXIN PEROXIDASE"/>
    <property type="match status" value="1"/>
</dbReference>
<dbReference type="InterPro" id="IPR050217">
    <property type="entry name" value="Peroxiredoxin"/>
</dbReference>
<keyword evidence="7" id="KW-0676">Redox-active center</keyword>
<feature type="domain" description="Thioredoxin" evidence="9">
    <location>
        <begin position="74"/>
        <end position="232"/>
    </location>
</feature>
<dbReference type="eggNOG" id="KOG0852">
    <property type="taxonomic scope" value="Eukaryota"/>
</dbReference>
<dbReference type="GO" id="GO:0006979">
    <property type="term" value="P:response to oxidative stress"/>
    <property type="evidence" value="ECO:0007669"/>
    <property type="project" value="TreeGrafter"/>
</dbReference>
<reference evidence="10 11" key="1">
    <citation type="journal article" date="2010" name="Nature">
        <title>The Ectocarpus genome and the independent evolution of multicellularity in brown algae.</title>
        <authorList>
            <person name="Cock J.M."/>
            <person name="Sterck L."/>
            <person name="Rouze P."/>
            <person name="Scornet D."/>
            <person name="Allen A.E."/>
            <person name="Amoutzias G."/>
            <person name="Anthouard V."/>
            <person name="Artiguenave F."/>
            <person name="Aury J.M."/>
            <person name="Badger J.H."/>
            <person name="Beszteri B."/>
            <person name="Billiau K."/>
            <person name="Bonnet E."/>
            <person name="Bothwell J.H."/>
            <person name="Bowler C."/>
            <person name="Boyen C."/>
            <person name="Brownlee C."/>
            <person name="Carrano C.J."/>
            <person name="Charrier B."/>
            <person name="Cho G.Y."/>
            <person name="Coelho S.M."/>
            <person name="Collen J."/>
            <person name="Corre E."/>
            <person name="Da Silva C."/>
            <person name="Delage L."/>
            <person name="Delaroque N."/>
            <person name="Dittami S.M."/>
            <person name="Doulbeau S."/>
            <person name="Elias M."/>
            <person name="Farnham G."/>
            <person name="Gachon C.M."/>
            <person name="Gschloessl B."/>
            <person name="Heesch S."/>
            <person name="Jabbari K."/>
            <person name="Jubin C."/>
            <person name="Kawai H."/>
            <person name="Kimura K."/>
            <person name="Kloareg B."/>
            <person name="Kupper F.C."/>
            <person name="Lang D."/>
            <person name="Le Bail A."/>
            <person name="Leblanc C."/>
            <person name="Lerouge P."/>
            <person name="Lohr M."/>
            <person name="Lopez P.J."/>
            <person name="Martens C."/>
            <person name="Maumus F."/>
            <person name="Michel G."/>
            <person name="Miranda-Saavedra D."/>
            <person name="Morales J."/>
            <person name="Moreau H."/>
            <person name="Motomura T."/>
            <person name="Nagasato C."/>
            <person name="Napoli C.A."/>
            <person name="Nelson D.R."/>
            <person name="Nyvall-Collen P."/>
            <person name="Peters A.F."/>
            <person name="Pommier C."/>
            <person name="Potin P."/>
            <person name="Poulain J."/>
            <person name="Quesneville H."/>
            <person name="Read B."/>
            <person name="Rensing S.A."/>
            <person name="Ritter A."/>
            <person name="Rousvoal S."/>
            <person name="Samanta M."/>
            <person name="Samson G."/>
            <person name="Schroeder D.C."/>
            <person name="Segurens B."/>
            <person name="Strittmatter M."/>
            <person name="Tonon T."/>
            <person name="Tregear J.W."/>
            <person name="Valentin K."/>
            <person name="von Dassow P."/>
            <person name="Yamagishi T."/>
            <person name="Van de Peer Y."/>
            <person name="Wincker P."/>
        </authorList>
    </citation>
    <scope>NUCLEOTIDE SEQUENCE [LARGE SCALE GENOMIC DNA]</scope>
    <source>
        <strain evidence="11">Ec32 / CCAP1310/4</strain>
    </source>
</reference>
<dbReference type="OMA" id="SHEYFST"/>
<dbReference type="AlphaFoldDB" id="D7G6K3"/>
<dbReference type="GO" id="GO:0045454">
    <property type="term" value="P:cell redox homeostasis"/>
    <property type="evidence" value="ECO:0007669"/>
    <property type="project" value="TreeGrafter"/>
</dbReference>
<keyword evidence="4" id="KW-0049">Antioxidant</keyword>
<gene>
    <name evidence="10" type="primary">PRX2</name>
    <name evidence="10" type="ORF">Esi_0075_0079</name>
</gene>
<evidence type="ECO:0000256" key="5">
    <source>
        <dbReference type="ARBA" id="ARBA00023002"/>
    </source>
</evidence>
<dbReference type="InterPro" id="IPR036249">
    <property type="entry name" value="Thioredoxin-like_sf"/>
</dbReference>
<dbReference type="OrthoDB" id="185659at2759"/>
<protein>
    <recommendedName>
        <fullName evidence="2">thioredoxin-dependent peroxiredoxin</fullName>
        <ecNumber evidence="2">1.11.1.24</ecNumber>
    </recommendedName>
</protein>
<evidence type="ECO:0000313" key="10">
    <source>
        <dbReference type="EMBL" id="CBJ27588.1"/>
    </source>
</evidence>
<dbReference type="Pfam" id="PF00578">
    <property type="entry name" value="AhpC-TSA"/>
    <property type="match status" value="1"/>
</dbReference>
<dbReference type="GO" id="GO:0042744">
    <property type="term" value="P:hydrogen peroxide catabolic process"/>
    <property type="evidence" value="ECO:0007669"/>
    <property type="project" value="TreeGrafter"/>
</dbReference>
<dbReference type="Pfam" id="PF10417">
    <property type="entry name" value="1-cysPrx_C"/>
    <property type="match status" value="1"/>
</dbReference>
<dbReference type="EC" id="1.11.1.24" evidence="2"/>
<evidence type="ECO:0000256" key="4">
    <source>
        <dbReference type="ARBA" id="ARBA00022862"/>
    </source>
</evidence>
<evidence type="ECO:0000256" key="8">
    <source>
        <dbReference type="ARBA" id="ARBA00049091"/>
    </source>
</evidence>
<dbReference type="Pfam" id="PF00085">
    <property type="entry name" value="Thioredoxin"/>
    <property type="match status" value="1"/>
</dbReference>
<name>D7G6K3_ECTSI</name>
<comment type="similarity">
    <text evidence="1">Belongs to the peroxiredoxin family. AhpC/Prx1 subfamily.</text>
</comment>
<evidence type="ECO:0000313" key="11">
    <source>
        <dbReference type="Proteomes" id="UP000002630"/>
    </source>
</evidence>
<keyword evidence="6" id="KW-1015">Disulfide bond</keyword>
<proteinExistence type="inferred from homology"/>
<dbReference type="InterPro" id="IPR000866">
    <property type="entry name" value="AhpC/TSA"/>
</dbReference>
<dbReference type="InterPro" id="IPR019479">
    <property type="entry name" value="Peroxiredoxin_C"/>
</dbReference>
<dbReference type="PANTHER" id="PTHR10681:SF171">
    <property type="entry name" value="PEROXIREDOXIN 4"/>
    <property type="match status" value="1"/>
</dbReference>